<gene>
    <name evidence="1" type="ORF">AC578_10163</name>
</gene>
<reference evidence="1 2" key="1">
    <citation type="submission" date="2015-07" db="EMBL/GenBank/DDBJ databases">
        <title>Comparative genomics of the Sigatoka disease complex on banana suggests a link between parallel evolutionary changes in Pseudocercospora fijiensis and Pseudocercospora eumusae and increased virulence on the banana host.</title>
        <authorList>
            <person name="Chang T.-C."/>
            <person name="Salvucci A."/>
            <person name="Crous P.W."/>
            <person name="Stergiopoulos I."/>
        </authorList>
    </citation>
    <scope>NUCLEOTIDE SEQUENCE [LARGE SCALE GENOMIC DNA]</scope>
    <source>
        <strain evidence="1 2">CBS 114824</strain>
    </source>
</reference>
<evidence type="ECO:0000313" key="2">
    <source>
        <dbReference type="Proteomes" id="UP000070133"/>
    </source>
</evidence>
<evidence type="ECO:0000313" key="1">
    <source>
        <dbReference type="EMBL" id="KXT07612.1"/>
    </source>
</evidence>
<organism evidence="1 2">
    <name type="scientific">Pseudocercospora eumusae</name>
    <dbReference type="NCBI Taxonomy" id="321146"/>
    <lineage>
        <taxon>Eukaryota</taxon>
        <taxon>Fungi</taxon>
        <taxon>Dikarya</taxon>
        <taxon>Ascomycota</taxon>
        <taxon>Pezizomycotina</taxon>
        <taxon>Dothideomycetes</taxon>
        <taxon>Dothideomycetidae</taxon>
        <taxon>Mycosphaerellales</taxon>
        <taxon>Mycosphaerellaceae</taxon>
        <taxon>Pseudocercospora</taxon>
    </lineage>
</organism>
<dbReference type="Proteomes" id="UP000070133">
    <property type="component" value="Unassembled WGS sequence"/>
</dbReference>
<name>A0A139HZ36_9PEZI</name>
<sequence>MSVESISRPKPSFLDLSGELRNKIYGHAMSDTTERRLRPLEQSKIAELTQQGLPVPEVYYTGSIFTLMQTNKKFRQECCNLINSKYDISADTSTSMKDIRAMARFVSKDDNLHIVLGKAMFPESWWGIQGHLRTIFKGCGSLSVSVEVLGGGLWKIPLTGPIAACDELNRMVAVEDPGDKARCSRAMWTRDRILRAFWPLWALKSGY</sequence>
<proteinExistence type="predicted"/>
<comment type="caution">
    <text evidence="1">The sequence shown here is derived from an EMBL/GenBank/DDBJ whole genome shotgun (WGS) entry which is preliminary data.</text>
</comment>
<keyword evidence="2" id="KW-1185">Reference proteome</keyword>
<dbReference type="EMBL" id="LFZN01000001">
    <property type="protein sequence ID" value="KXT07612.1"/>
    <property type="molecule type" value="Genomic_DNA"/>
</dbReference>
<accession>A0A139HZ36</accession>
<protein>
    <submittedName>
        <fullName evidence="1">Uncharacterized protein</fullName>
    </submittedName>
</protein>
<dbReference type="AlphaFoldDB" id="A0A139HZ36"/>